<organism evidence="1 2">
    <name type="scientific">Tulasnella calospora MUT 4182</name>
    <dbReference type="NCBI Taxonomy" id="1051891"/>
    <lineage>
        <taxon>Eukaryota</taxon>
        <taxon>Fungi</taxon>
        <taxon>Dikarya</taxon>
        <taxon>Basidiomycota</taxon>
        <taxon>Agaricomycotina</taxon>
        <taxon>Agaricomycetes</taxon>
        <taxon>Cantharellales</taxon>
        <taxon>Tulasnellaceae</taxon>
        <taxon>Tulasnella</taxon>
    </lineage>
</organism>
<evidence type="ECO:0008006" key="3">
    <source>
        <dbReference type="Google" id="ProtNLM"/>
    </source>
</evidence>
<dbReference type="EMBL" id="KN823047">
    <property type="protein sequence ID" value="KIO25157.1"/>
    <property type="molecule type" value="Genomic_DNA"/>
</dbReference>
<accession>A0A0C3LUS0</accession>
<dbReference type="AlphaFoldDB" id="A0A0C3LUS0"/>
<dbReference type="STRING" id="1051891.A0A0C3LUS0"/>
<dbReference type="Proteomes" id="UP000054248">
    <property type="component" value="Unassembled WGS sequence"/>
</dbReference>
<proteinExistence type="predicted"/>
<dbReference type="Pfam" id="PF07350">
    <property type="entry name" value="Gig2-like"/>
    <property type="match status" value="1"/>
</dbReference>
<reference evidence="2" key="2">
    <citation type="submission" date="2015-01" db="EMBL/GenBank/DDBJ databases">
        <title>Evolutionary Origins and Diversification of the Mycorrhizal Mutualists.</title>
        <authorList>
            <consortium name="DOE Joint Genome Institute"/>
            <consortium name="Mycorrhizal Genomics Consortium"/>
            <person name="Kohler A."/>
            <person name="Kuo A."/>
            <person name="Nagy L.G."/>
            <person name="Floudas D."/>
            <person name="Copeland A."/>
            <person name="Barry K.W."/>
            <person name="Cichocki N."/>
            <person name="Veneault-Fourrey C."/>
            <person name="LaButti K."/>
            <person name="Lindquist E.A."/>
            <person name="Lipzen A."/>
            <person name="Lundell T."/>
            <person name="Morin E."/>
            <person name="Murat C."/>
            <person name="Riley R."/>
            <person name="Ohm R."/>
            <person name="Sun H."/>
            <person name="Tunlid A."/>
            <person name="Henrissat B."/>
            <person name="Grigoriev I.V."/>
            <person name="Hibbett D.S."/>
            <person name="Martin F."/>
        </authorList>
    </citation>
    <scope>NUCLEOTIDE SEQUENCE [LARGE SCALE GENOMIC DNA]</scope>
    <source>
        <strain evidence="2">MUT 4182</strain>
    </source>
</reference>
<dbReference type="SUPFAM" id="SSF51197">
    <property type="entry name" value="Clavaminate synthase-like"/>
    <property type="match status" value="1"/>
</dbReference>
<dbReference type="Gene3D" id="2.60.120.330">
    <property type="entry name" value="B-lactam Antibiotic, Isopenicillin N Synthase, Chain"/>
    <property type="match status" value="1"/>
</dbReference>
<dbReference type="HOGENOM" id="CLU_011148_0_0_1"/>
<sequence length="420" mass="46585">MWSLDAGPSAILWIYPGEYIPQVEFSELSSLSKDEVARIRRIGSVVIRNIVDDDVALGYKEALKEYVKANPQVDGFPEGNKQFFEMYWSHSQLKARSHPNVLAAGAWVNNLWDASEDDVVDLDHCMSYADRFRIRQPSPNKWGHHSPHIDGGATERWEDPTLRSSFADIFNGNWQSYNPWAISGRLNATTDLYRRPNQTSIFRTLQGWLAMSDTGPGEGTIRFFPDLVLSNAYVMLRPFFKPVNPDLTDEALLDPSNWVFDTSDPSIPGIKVSAAGNFSGVQPANATHPHLKLDEAVVSVPRVKPGDMVFWHCDVIHSVEDMHTGPSDSSVMYIGATPLSPHNVRYLVGHRDNFLKRIPPPDFPQGNGLGESQFVGHGQESDMTPEGLVAMGLRPFTAKEGATRGAMEAVKDANAILGLA</sequence>
<gene>
    <name evidence="1" type="ORF">M407DRAFT_8548</name>
</gene>
<evidence type="ECO:0000313" key="1">
    <source>
        <dbReference type="EMBL" id="KIO25157.1"/>
    </source>
</evidence>
<name>A0A0C3LUS0_9AGAM</name>
<dbReference type="InterPro" id="IPR027443">
    <property type="entry name" value="IPNS-like_sf"/>
</dbReference>
<evidence type="ECO:0000313" key="2">
    <source>
        <dbReference type="Proteomes" id="UP000054248"/>
    </source>
</evidence>
<reference evidence="1 2" key="1">
    <citation type="submission" date="2014-04" db="EMBL/GenBank/DDBJ databases">
        <authorList>
            <consortium name="DOE Joint Genome Institute"/>
            <person name="Kuo A."/>
            <person name="Girlanda M."/>
            <person name="Perotto S."/>
            <person name="Kohler A."/>
            <person name="Nagy L.G."/>
            <person name="Floudas D."/>
            <person name="Copeland A."/>
            <person name="Barry K.W."/>
            <person name="Cichocki N."/>
            <person name="Veneault-Fourrey C."/>
            <person name="LaButti K."/>
            <person name="Lindquist E.A."/>
            <person name="Lipzen A."/>
            <person name="Lundell T."/>
            <person name="Morin E."/>
            <person name="Murat C."/>
            <person name="Sun H."/>
            <person name="Tunlid A."/>
            <person name="Henrissat B."/>
            <person name="Grigoriev I.V."/>
            <person name="Hibbett D.S."/>
            <person name="Martin F."/>
            <person name="Nordberg H.P."/>
            <person name="Cantor M.N."/>
            <person name="Hua S.X."/>
        </authorList>
    </citation>
    <scope>NUCLEOTIDE SEQUENCE [LARGE SCALE GENOMIC DNA]</scope>
    <source>
        <strain evidence="1 2">MUT 4182</strain>
    </source>
</reference>
<dbReference type="OrthoDB" id="8249012at2759"/>
<dbReference type="PANTHER" id="PTHR30613:SF1">
    <property type="entry name" value="DUF1479 DOMAIN PROTEIN (AFU_ORTHOLOGUE AFUA_5G09280)"/>
    <property type="match status" value="1"/>
</dbReference>
<dbReference type="PANTHER" id="PTHR30613">
    <property type="entry name" value="UNCHARACTERIZED PROTEIN YBIU-RELATED"/>
    <property type="match status" value="1"/>
</dbReference>
<protein>
    <recommendedName>
        <fullName evidence="3">DUF1479-domain-containing protein</fullName>
    </recommendedName>
</protein>
<keyword evidence="2" id="KW-1185">Reference proteome</keyword>
<dbReference type="InterPro" id="IPR010856">
    <property type="entry name" value="Gig2-like"/>
</dbReference>